<protein>
    <recommendedName>
        <fullName evidence="2">Transposase DDE domain-containing protein</fullName>
    </recommendedName>
</protein>
<dbReference type="KEGG" id="nah:F5544_30370"/>
<reference evidence="3 4" key="1">
    <citation type="journal article" date="2019" name="ACS Chem. Biol.">
        <title>Identification and Mobilization of a Cryptic Antibiotic Biosynthesis Gene Locus from a Human-Pathogenic Nocardia Isolate.</title>
        <authorList>
            <person name="Herisse M."/>
            <person name="Ishida K."/>
            <person name="Porter J.L."/>
            <person name="Howden B."/>
            <person name="Hertweck C."/>
            <person name="Stinear T.P."/>
            <person name="Pidot S.J."/>
        </authorList>
    </citation>
    <scope>NUCLEOTIDE SEQUENCE [LARGE SCALE GENOMIC DNA]</scope>
    <source>
        <strain evidence="3 4">AUSMDU00012717</strain>
    </source>
</reference>
<proteinExistence type="predicted"/>
<evidence type="ECO:0000313" key="3">
    <source>
        <dbReference type="EMBL" id="QIS13918.1"/>
    </source>
</evidence>
<sequence length="282" mass="30890">MITSNRTPGGPDDVPGGGIARRCIHTKLTASGRAPVNPSWWTCGPATPGSNTAADHKQVLAAALAQLPWQPGYRVGRKALVRTDAGGGTHEFVAYCAARRLQYSLGFTLTEALVEAVNAVPKHVWTPAYDAEGQVREGAWVAEITDMADLCGWPEGMRLIVREERPHPGAQLRFTDVDGLRLTAFVTNTGHGQLPDLELRHRRRARYEDRIRAARTPGCAICPSTAMKPRLVRKFRPHKPQTSRSGAYKQTTLQNVSQVRPGTNGLPRSARVARIVHRFARG</sequence>
<gene>
    <name evidence="3" type="ORF">F5544_30370</name>
</gene>
<evidence type="ECO:0000313" key="4">
    <source>
        <dbReference type="Proteomes" id="UP000503540"/>
    </source>
</evidence>
<name>A0A6G9YL44_9NOCA</name>
<feature type="compositionally biased region" description="Polar residues" evidence="1">
    <location>
        <begin position="242"/>
        <end position="261"/>
    </location>
</feature>
<feature type="region of interest" description="Disordered" evidence="1">
    <location>
        <begin position="237"/>
        <end position="268"/>
    </location>
</feature>
<accession>A0A6G9YL44</accession>
<dbReference type="Proteomes" id="UP000503540">
    <property type="component" value="Chromosome"/>
</dbReference>
<dbReference type="EMBL" id="CP046172">
    <property type="protein sequence ID" value="QIS13918.1"/>
    <property type="molecule type" value="Genomic_DNA"/>
</dbReference>
<keyword evidence="4" id="KW-1185">Reference proteome</keyword>
<evidence type="ECO:0000256" key="1">
    <source>
        <dbReference type="SAM" id="MobiDB-lite"/>
    </source>
</evidence>
<organism evidence="3 4">
    <name type="scientific">Nocardia arthritidis</name>
    <dbReference type="NCBI Taxonomy" id="228602"/>
    <lineage>
        <taxon>Bacteria</taxon>
        <taxon>Bacillati</taxon>
        <taxon>Actinomycetota</taxon>
        <taxon>Actinomycetes</taxon>
        <taxon>Mycobacteriales</taxon>
        <taxon>Nocardiaceae</taxon>
        <taxon>Nocardia</taxon>
    </lineage>
</organism>
<dbReference type="Pfam" id="PF13701">
    <property type="entry name" value="DDE_Tnp_1_4"/>
    <property type="match status" value="1"/>
</dbReference>
<evidence type="ECO:0000259" key="2">
    <source>
        <dbReference type="Pfam" id="PF13701"/>
    </source>
</evidence>
<feature type="domain" description="Transposase DDE" evidence="2">
    <location>
        <begin position="61"/>
        <end position="216"/>
    </location>
</feature>
<dbReference type="AlphaFoldDB" id="A0A6G9YL44"/>
<dbReference type="InterPro" id="IPR025668">
    <property type="entry name" value="Tnp_DDE_dom"/>
</dbReference>